<evidence type="ECO:0000256" key="4">
    <source>
        <dbReference type="PROSITE-ProRule" id="PRU00335"/>
    </source>
</evidence>
<evidence type="ECO:0000259" key="5">
    <source>
        <dbReference type="PROSITE" id="PS50977"/>
    </source>
</evidence>
<feature type="domain" description="HTH tetR-type" evidence="5">
    <location>
        <begin position="17"/>
        <end position="77"/>
    </location>
</feature>
<dbReference type="Pfam" id="PF00440">
    <property type="entry name" value="TetR_N"/>
    <property type="match status" value="1"/>
</dbReference>
<evidence type="ECO:0000313" key="7">
    <source>
        <dbReference type="Proteomes" id="UP001595797"/>
    </source>
</evidence>
<proteinExistence type="predicted"/>
<keyword evidence="3" id="KW-0804">Transcription</keyword>
<evidence type="ECO:0000313" key="6">
    <source>
        <dbReference type="EMBL" id="MFC4905621.1"/>
    </source>
</evidence>
<dbReference type="EMBL" id="JBHSIW010000034">
    <property type="protein sequence ID" value="MFC4905621.1"/>
    <property type="molecule type" value="Genomic_DNA"/>
</dbReference>
<dbReference type="RefSeq" id="WP_380113996.1">
    <property type="nucleotide sequence ID" value="NZ_JBHSIW010000034.1"/>
</dbReference>
<feature type="DNA-binding region" description="H-T-H motif" evidence="4">
    <location>
        <begin position="40"/>
        <end position="59"/>
    </location>
</feature>
<sequence length="230" mass="25381">MQQNSELFAGKREQRMKATRRDLVLQACRLTIECGLNGFTVEELCAQVGISRRTFFNYFASKDEAVLGASARDPLEMFGEKFVAGGQSPNDPGLLVGLRELVVQSFWAMDGLPDWSVLQAVVRREPALLQRLTESMEQRVTDLAALIARRQGCVDGDPFPRLAAAVISHLLGHTVQEFFAIRPAVEGEDSGASPSFEEFAALLTRNFELATALFTGACDPADHHRREGRP</sequence>
<dbReference type="InterPro" id="IPR001647">
    <property type="entry name" value="HTH_TetR"/>
</dbReference>
<keyword evidence="7" id="KW-1185">Reference proteome</keyword>
<keyword evidence="1" id="KW-0805">Transcription regulation</keyword>
<protein>
    <submittedName>
        <fullName evidence="6">TetR/AcrR family transcriptional regulator</fullName>
    </submittedName>
</protein>
<comment type="caution">
    <text evidence="6">The sequence shown here is derived from an EMBL/GenBank/DDBJ whole genome shotgun (WGS) entry which is preliminary data.</text>
</comment>
<keyword evidence="2 4" id="KW-0238">DNA-binding</keyword>
<organism evidence="6 7">
    <name type="scientific">Kocuria oceani</name>
    <dbReference type="NCBI Taxonomy" id="988827"/>
    <lineage>
        <taxon>Bacteria</taxon>
        <taxon>Bacillati</taxon>
        <taxon>Actinomycetota</taxon>
        <taxon>Actinomycetes</taxon>
        <taxon>Micrococcales</taxon>
        <taxon>Micrococcaceae</taxon>
        <taxon>Kocuria</taxon>
    </lineage>
</organism>
<dbReference type="SUPFAM" id="SSF46689">
    <property type="entry name" value="Homeodomain-like"/>
    <property type="match status" value="1"/>
</dbReference>
<dbReference type="InterPro" id="IPR023772">
    <property type="entry name" value="DNA-bd_HTH_TetR-type_CS"/>
</dbReference>
<gene>
    <name evidence="6" type="ORF">ACFPCS_18865</name>
</gene>
<dbReference type="InterPro" id="IPR009057">
    <property type="entry name" value="Homeodomain-like_sf"/>
</dbReference>
<evidence type="ECO:0000256" key="3">
    <source>
        <dbReference type="ARBA" id="ARBA00023163"/>
    </source>
</evidence>
<evidence type="ECO:0000256" key="1">
    <source>
        <dbReference type="ARBA" id="ARBA00023015"/>
    </source>
</evidence>
<evidence type="ECO:0000256" key="2">
    <source>
        <dbReference type="ARBA" id="ARBA00023125"/>
    </source>
</evidence>
<reference evidence="7" key="1">
    <citation type="journal article" date="2019" name="Int. J. Syst. Evol. Microbiol.">
        <title>The Global Catalogue of Microorganisms (GCM) 10K type strain sequencing project: providing services to taxonomists for standard genome sequencing and annotation.</title>
        <authorList>
            <consortium name="The Broad Institute Genomics Platform"/>
            <consortium name="The Broad Institute Genome Sequencing Center for Infectious Disease"/>
            <person name="Wu L."/>
            <person name="Ma J."/>
        </authorList>
    </citation>
    <scope>NUCLEOTIDE SEQUENCE [LARGE SCALE GENOMIC DNA]</scope>
    <source>
        <strain evidence="7">CGMCC 4.6946</strain>
    </source>
</reference>
<accession>A0ABV9TPY5</accession>
<dbReference type="Gene3D" id="1.10.357.10">
    <property type="entry name" value="Tetracycline Repressor, domain 2"/>
    <property type="match status" value="1"/>
</dbReference>
<dbReference type="InterPro" id="IPR050109">
    <property type="entry name" value="HTH-type_TetR-like_transc_reg"/>
</dbReference>
<dbReference type="PANTHER" id="PTHR30055">
    <property type="entry name" value="HTH-TYPE TRANSCRIPTIONAL REGULATOR RUTR"/>
    <property type="match status" value="1"/>
</dbReference>
<dbReference type="Proteomes" id="UP001595797">
    <property type="component" value="Unassembled WGS sequence"/>
</dbReference>
<dbReference type="PROSITE" id="PS01081">
    <property type="entry name" value="HTH_TETR_1"/>
    <property type="match status" value="1"/>
</dbReference>
<name>A0ABV9TPY5_9MICC</name>
<dbReference type="PROSITE" id="PS50977">
    <property type="entry name" value="HTH_TETR_2"/>
    <property type="match status" value="1"/>
</dbReference>
<dbReference type="PANTHER" id="PTHR30055:SF238">
    <property type="entry name" value="MYCOFACTOCIN BIOSYNTHESIS TRANSCRIPTIONAL REGULATOR MFTR-RELATED"/>
    <property type="match status" value="1"/>
</dbReference>